<proteinExistence type="predicted"/>
<organism evidence="1">
    <name type="scientific">viral metagenome</name>
    <dbReference type="NCBI Taxonomy" id="1070528"/>
    <lineage>
        <taxon>unclassified sequences</taxon>
        <taxon>metagenomes</taxon>
        <taxon>organismal metagenomes</taxon>
    </lineage>
</organism>
<evidence type="ECO:0000313" key="1">
    <source>
        <dbReference type="EMBL" id="QHS98408.1"/>
    </source>
</evidence>
<accession>A0A6C0C426</accession>
<name>A0A6C0C426_9ZZZZ</name>
<dbReference type="AlphaFoldDB" id="A0A6C0C426"/>
<dbReference type="EMBL" id="MN739316">
    <property type="protein sequence ID" value="QHS98408.1"/>
    <property type="molecule type" value="Genomic_DNA"/>
</dbReference>
<sequence length="273" mass="32512">MEDVKNENIYDVKNYEKKIYLKHTSNYITKYVDLINEFVIHGSVNIKIQDKNLYLFVFNRGLDSLKHIFLFLLMYTKNLDLTYHHCNKAYLYYIEFISQIGEDNNSFLQLSSRDAAMFIYKKTIFDINNNLKKNFTLTKSEKSSIEIVKQISNLYNNLIKLSLECSDSLEIHTNKNKIIFIEKETTKIINRILLENVLYDVNICNNLIDFIYIIELKNIIYKKKMDIIYLFLKKNIQNKKTDIKTINAKCCGKDFDKKIQLLTPLKLINWLFN</sequence>
<reference evidence="1" key="1">
    <citation type="journal article" date="2020" name="Nature">
        <title>Giant virus diversity and host interactions through global metagenomics.</title>
        <authorList>
            <person name="Schulz F."/>
            <person name="Roux S."/>
            <person name="Paez-Espino D."/>
            <person name="Jungbluth S."/>
            <person name="Walsh D.A."/>
            <person name="Denef V.J."/>
            <person name="McMahon K.D."/>
            <person name="Konstantinidis K.T."/>
            <person name="Eloe-Fadrosh E.A."/>
            <person name="Kyrpides N.C."/>
            <person name="Woyke T."/>
        </authorList>
    </citation>
    <scope>NUCLEOTIDE SEQUENCE</scope>
    <source>
        <strain evidence="1">GVMAG-M-3300020185-18</strain>
    </source>
</reference>
<protein>
    <submittedName>
        <fullName evidence="1">Uncharacterized protein</fullName>
    </submittedName>
</protein>